<dbReference type="AlphaFoldDB" id="A0A376DGB0"/>
<accession>A0A376DGB0</accession>
<protein>
    <submittedName>
        <fullName evidence="1">Outer membrane protein</fullName>
    </submittedName>
</protein>
<gene>
    <name evidence="1" type="ORF">NCTC10767_04945</name>
</gene>
<evidence type="ECO:0000313" key="2">
    <source>
        <dbReference type="Proteomes" id="UP000254647"/>
    </source>
</evidence>
<reference evidence="1 2" key="1">
    <citation type="submission" date="2018-06" db="EMBL/GenBank/DDBJ databases">
        <authorList>
            <consortium name="Pathogen Informatics"/>
            <person name="Doyle S."/>
        </authorList>
    </citation>
    <scope>NUCLEOTIDE SEQUENCE [LARGE SCALE GENOMIC DNA]</scope>
    <source>
        <strain evidence="1 2">NCTC10767</strain>
    </source>
</reference>
<dbReference type="Proteomes" id="UP000254647">
    <property type="component" value="Unassembled WGS sequence"/>
</dbReference>
<name>A0A376DGB0_ECOLX</name>
<sequence length="182" mass="20510">MLRACLLPYFSWTGLRRSRGSKTYTNKPEGKTLQAVCSLFPWNNVFKDRKVPKITINGNTVTWSNLEQGMGSYILYILGVSCMYGLSITKPDGSLWISPGFTPQCLINKGTIPATEKAFFKTSIPSGKSCFFFIRTEKKADVMYTHEQIDGYHALRLHQIVRGTNPGVTTVLCFCEYGYSTF</sequence>
<evidence type="ECO:0000313" key="1">
    <source>
        <dbReference type="EMBL" id="STC88966.1"/>
    </source>
</evidence>
<proteinExistence type="predicted"/>
<dbReference type="EMBL" id="UFXW01000004">
    <property type="protein sequence ID" value="STC88966.1"/>
    <property type="molecule type" value="Genomic_DNA"/>
</dbReference>
<organism evidence="1 2">
    <name type="scientific">Escherichia coli</name>
    <dbReference type="NCBI Taxonomy" id="562"/>
    <lineage>
        <taxon>Bacteria</taxon>
        <taxon>Pseudomonadati</taxon>
        <taxon>Pseudomonadota</taxon>
        <taxon>Gammaproteobacteria</taxon>
        <taxon>Enterobacterales</taxon>
        <taxon>Enterobacteriaceae</taxon>
        <taxon>Escherichia</taxon>
    </lineage>
</organism>